<dbReference type="RefSeq" id="WP_345338853.1">
    <property type="nucleotide sequence ID" value="NZ_BAABLI010000007.1"/>
</dbReference>
<dbReference type="PROSITE" id="PS51257">
    <property type="entry name" value="PROKAR_LIPOPROTEIN"/>
    <property type="match status" value="1"/>
</dbReference>
<evidence type="ECO:0000313" key="1">
    <source>
        <dbReference type="EMBL" id="MFD2094685.1"/>
    </source>
</evidence>
<dbReference type="Proteomes" id="UP001597380">
    <property type="component" value="Unassembled WGS sequence"/>
</dbReference>
<organism evidence="1 2">
    <name type="scientific">Corallincola platygyrae</name>
    <dbReference type="NCBI Taxonomy" id="1193278"/>
    <lineage>
        <taxon>Bacteria</taxon>
        <taxon>Pseudomonadati</taxon>
        <taxon>Pseudomonadota</taxon>
        <taxon>Gammaproteobacteria</taxon>
        <taxon>Alteromonadales</taxon>
        <taxon>Psychromonadaceae</taxon>
        <taxon>Corallincola</taxon>
    </lineage>
</organism>
<accession>A0ABW4XGP9</accession>
<reference evidence="2" key="1">
    <citation type="journal article" date="2019" name="Int. J. Syst. Evol. Microbiol.">
        <title>The Global Catalogue of Microorganisms (GCM) 10K type strain sequencing project: providing services to taxonomists for standard genome sequencing and annotation.</title>
        <authorList>
            <consortium name="The Broad Institute Genomics Platform"/>
            <consortium name="The Broad Institute Genome Sequencing Center for Infectious Disease"/>
            <person name="Wu L."/>
            <person name="Ma J."/>
        </authorList>
    </citation>
    <scope>NUCLEOTIDE SEQUENCE [LARGE SCALE GENOMIC DNA]</scope>
    <source>
        <strain evidence="2">CGMCC 1.10992</strain>
    </source>
</reference>
<comment type="caution">
    <text evidence="1">The sequence shown here is derived from an EMBL/GenBank/DDBJ whole genome shotgun (WGS) entry which is preliminary data.</text>
</comment>
<protein>
    <recommendedName>
        <fullName evidence="3">Lipoprotein</fullName>
    </recommendedName>
</protein>
<dbReference type="EMBL" id="JBHUHT010000004">
    <property type="protein sequence ID" value="MFD2094685.1"/>
    <property type="molecule type" value="Genomic_DNA"/>
</dbReference>
<keyword evidence="2" id="KW-1185">Reference proteome</keyword>
<gene>
    <name evidence="1" type="ORF">ACFSJ3_01715</name>
</gene>
<evidence type="ECO:0008006" key="3">
    <source>
        <dbReference type="Google" id="ProtNLM"/>
    </source>
</evidence>
<sequence length="184" mass="21045">MDIKQLSVAACAVLALAGCSNTDEEEVKYKGESLFQPMPLPEGSWERFTHIYPDAKRVTWGRVGKKDVLEVVTFPKQKRGDLEKYRAFHDQKLEQACNSFSSKLFDTVVRNGYTEMLWQTSCLDSESEVARFSFHLSVSGNDAFYVLSRKWVEAPTEASKNAWLDYFSEVYVCDDRLPQSPCED</sequence>
<proteinExistence type="predicted"/>
<name>A0ABW4XGP9_9GAMM</name>
<evidence type="ECO:0000313" key="2">
    <source>
        <dbReference type="Proteomes" id="UP001597380"/>
    </source>
</evidence>